<evidence type="ECO:0000313" key="1">
    <source>
        <dbReference type="EMBL" id="TWU34333.1"/>
    </source>
</evidence>
<dbReference type="EMBL" id="SJPV01000008">
    <property type="protein sequence ID" value="TWU34333.1"/>
    <property type="molecule type" value="Genomic_DNA"/>
</dbReference>
<gene>
    <name evidence="1" type="ORF">Poly41_44800</name>
</gene>
<name>A0A5C6DAZ3_9BACT</name>
<sequence length="202" mass="21644">MNRLTVSLLALAILTCEAIGQSSDPDRTPMKPPQIGAPHGYFVSVSEYRITTPRLGSLRTAEVLQMLKQGPQGETVTHLQSVGLSVADGVEATAQFTRRVPVVTGIISNGSHPAQKVMETMEVGTILHVLATAQNDRVRIQLKYESSRVVGDIPDDRTPTFGTSEVDSLLHIPLGELAMVSSIVSNGETIATTITLTQSPDK</sequence>
<keyword evidence="2" id="KW-1185">Reference proteome</keyword>
<protein>
    <recommendedName>
        <fullName evidence="3">Bacterial type II and III secretion system protein</fullName>
    </recommendedName>
</protein>
<proteinExistence type="predicted"/>
<evidence type="ECO:0008006" key="3">
    <source>
        <dbReference type="Google" id="ProtNLM"/>
    </source>
</evidence>
<reference evidence="1 2" key="1">
    <citation type="submission" date="2019-02" db="EMBL/GenBank/DDBJ databases">
        <title>Deep-cultivation of Planctomycetes and their phenomic and genomic characterization uncovers novel biology.</title>
        <authorList>
            <person name="Wiegand S."/>
            <person name="Jogler M."/>
            <person name="Boedeker C."/>
            <person name="Pinto D."/>
            <person name="Vollmers J."/>
            <person name="Rivas-Marin E."/>
            <person name="Kohn T."/>
            <person name="Peeters S.H."/>
            <person name="Heuer A."/>
            <person name="Rast P."/>
            <person name="Oberbeckmann S."/>
            <person name="Bunk B."/>
            <person name="Jeske O."/>
            <person name="Meyerdierks A."/>
            <person name="Storesund J.E."/>
            <person name="Kallscheuer N."/>
            <person name="Luecker S."/>
            <person name="Lage O.M."/>
            <person name="Pohl T."/>
            <person name="Merkel B.J."/>
            <person name="Hornburger P."/>
            <person name="Mueller R.-W."/>
            <person name="Bruemmer F."/>
            <person name="Labrenz M."/>
            <person name="Spormann A.M."/>
            <person name="Op Den Camp H."/>
            <person name="Overmann J."/>
            <person name="Amann R."/>
            <person name="Jetten M.S.M."/>
            <person name="Mascher T."/>
            <person name="Medema M.H."/>
            <person name="Devos D.P."/>
            <person name="Kaster A.-K."/>
            <person name="Ovreas L."/>
            <person name="Rohde M."/>
            <person name="Galperin M.Y."/>
            <person name="Jogler C."/>
        </authorList>
    </citation>
    <scope>NUCLEOTIDE SEQUENCE [LARGE SCALE GENOMIC DNA]</scope>
    <source>
        <strain evidence="1 2">Poly41</strain>
    </source>
</reference>
<dbReference type="RefSeq" id="WP_146528733.1">
    <property type="nucleotide sequence ID" value="NZ_SJPV01000008.1"/>
</dbReference>
<organism evidence="1 2">
    <name type="scientific">Novipirellula artificiosorum</name>
    <dbReference type="NCBI Taxonomy" id="2528016"/>
    <lineage>
        <taxon>Bacteria</taxon>
        <taxon>Pseudomonadati</taxon>
        <taxon>Planctomycetota</taxon>
        <taxon>Planctomycetia</taxon>
        <taxon>Pirellulales</taxon>
        <taxon>Pirellulaceae</taxon>
        <taxon>Novipirellula</taxon>
    </lineage>
</organism>
<comment type="caution">
    <text evidence="1">The sequence shown here is derived from an EMBL/GenBank/DDBJ whole genome shotgun (WGS) entry which is preliminary data.</text>
</comment>
<dbReference type="Proteomes" id="UP000319143">
    <property type="component" value="Unassembled WGS sequence"/>
</dbReference>
<evidence type="ECO:0000313" key="2">
    <source>
        <dbReference type="Proteomes" id="UP000319143"/>
    </source>
</evidence>
<accession>A0A5C6DAZ3</accession>
<dbReference type="AlphaFoldDB" id="A0A5C6DAZ3"/>